<keyword evidence="5" id="KW-0560">Oxidoreductase</keyword>
<comment type="similarity">
    <text evidence="2">Belongs to the cytochrome P450 family.</text>
</comment>
<evidence type="ECO:0000256" key="7">
    <source>
        <dbReference type="ARBA" id="ARBA00023033"/>
    </source>
</evidence>
<evidence type="ECO:0000256" key="5">
    <source>
        <dbReference type="ARBA" id="ARBA00023002"/>
    </source>
</evidence>
<feature type="compositionally biased region" description="Low complexity" evidence="8">
    <location>
        <begin position="451"/>
        <end position="462"/>
    </location>
</feature>
<evidence type="ECO:0000256" key="9">
    <source>
        <dbReference type="SAM" id="Phobius"/>
    </source>
</evidence>
<feature type="non-terminal residue" evidence="10">
    <location>
        <position position="1"/>
    </location>
</feature>
<dbReference type="PANTHER" id="PTHR24302:SF15">
    <property type="entry name" value="FATTY-ACID PEROXYGENASE"/>
    <property type="match status" value="1"/>
</dbReference>
<evidence type="ECO:0000256" key="3">
    <source>
        <dbReference type="ARBA" id="ARBA00022617"/>
    </source>
</evidence>
<dbReference type="InterPro" id="IPR001128">
    <property type="entry name" value="Cyt_P450"/>
</dbReference>
<comment type="cofactor">
    <cofactor evidence="1">
        <name>heme</name>
        <dbReference type="ChEBI" id="CHEBI:30413"/>
    </cofactor>
</comment>
<evidence type="ECO:0000313" key="10">
    <source>
        <dbReference type="EMBL" id="KAG9508787.1"/>
    </source>
</evidence>
<comment type="caution">
    <text evidence="10">The sequence shown here is derived from an EMBL/GenBank/DDBJ whole genome shotgun (WGS) entry which is preliminary data.</text>
</comment>
<gene>
    <name evidence="10" type="primary">cyp3a56</name>
    <name evidence="10" type="ORF">GZH46_02710</name>
</gene>
<keyword evidence="3" id="KW-0349">Heme</keyword>
<keyword evidence="4" id="KW-0479">Metal-binding</keyword>
<keyword evidence="6" id="KW-0408">Iron</keyword>
<feature type="compositionally biased region" description="Basic and acidic residues" evidence="8">
    <location>
        <begin position="431"/>
        <end position="446"/>
    </location>
</feature>
<feature type="non-terminal residue" evidence="10">
    <location>
        <position position="573"/>
    </location>
</feature>
<dbReference type="Gene3D" id="1.10.630.10">
    <property type="entry name" value="Cytochrome P450"/>
    <property type="match status" value="2"/>
</dbReference>
<evidence type="ECO:0000256" key="4">
    <source>
        <dbReference type="ARBA" id="ARBA00022723"/>
    </source>
</evidence>
<dbReference type="PANTHER" id="PTHR24302">
    <property type="entry name" value="CYTOCHROME P450 FAMILY 3"/>
    <property type="match status" value="1"/>
</dbReference>
<dbReference type="InterPro" id="IPR002402">
    <property type="entry name" value="Cyt_P450_E_grp-II"/>
</dbReference>
<keyword evidence="9" id="KW-1133">Transmembrane helix</keyword>
<evidence type="ECO:0000313" key="11">
    <source>
        <dbReference type="Proteomes" id="UP000825002"/>
    </source>
</evidence>
<keyword evidence="7" id="KW-0503">Monooxygenase</keyword>
<dbReference type="PRINTS" id="PR00464">
    <property type="entry name" value="EP450II"/>
</dbReference>
<dbReference type="Proteomes" id="UP000825002">
    <property type="component" value="Unassembled WGS sequence"/>
</dbReference>
<dbReference type="InterPro" id="IPR036396">
    <property type="entry name" value="Cyt_P450_sf"/>
</dbReference>
<proteinExistence type="inferred from homology"/>
<keyword evidence="9" id="KW-0472">Membrane</keyword>
<evidence type="ECO:0000256" key="2">
    <source>
        <dbReference type="ARBA" id="ARBA00010617"/>
    </source>
</evidence>
<accession>A0ABQ7S5U3</accession>
<evidence type="ECO:0000256" key="6">
    <source>
        <dbReference type="ARBA" id="ARBA00023004"/>
    </source>
</evidence>
<dbReference type="InterPro" id="IPR050705">
    <property type="entry name" value="Cytochrome_P450_3A"/>
</dbReference>
<evidence type="ECO:0000256" key="1">
    <source>
        <dbReference type="ARBA" id="ARBA00001971"/>
    </source>
</evidence>
<feature type="transmembrane region" description="Helical" evidence="9">
    <location>
        <begin position="88"/>
        <end position="106"/>
    </location>
</feature>
<dbReference type="SUPFAM" id="SSF48264">
    <property type="entry name" value="Cytochrome P450"/>
    <property type="match status" value="1"/>
</dbReference>
<dbReference type="EMBL" id="JAIFTH010000973">
    <property type="protein sequence ID" value="KAG9508787.1"/>
    <property type="molecule type" value="Genomic_DNA"/>
</dbReference>
<protein>
    <submittedName>
        <fullName evidence="10">Cytochrome P450 3A56</fullName>
    </submittedName>
</protein>
<sequence>TNIDSRFHIYHHNHHNHHHHYNCTSQSCQSIKVSRSILIASNDKYVHQSSIQLSGDMLDKSLMEDNHLANMLFATRTAIQWSAYTSYLMQWPTITIVALTLIHIYYKYKFNYWARQGIKTPPPIPWFGTALYPLLVPKPELELQFHKNYGKLYGLYDGFLGTNPTLVCGHPEAIKQVTIKHFHSFTNRRRPMTYRSIRYRALTYMMDDEWKQLRCLLAPIFTSNKLKRMFELMKRCTSHLQTAIASHNGQEVDLKKLFAVYTVDVISACCFSMDLKDYRHPDSQILSSARRFFEVSKFKMAFGMTLPRHLLRAIGFDINDTTSIDFFEKFATDIINKRRQLLAKQVNANSAKPDDFLQILLDAVNSDSTMKSYYAKSTTSTTINQIHQQQNKMNNNNSSDKLVRQISIADNSIPVFESYRMPYYQDQEQNEQTHVHDRHVQSKDQDQVNVTTTTATSTTTTTTTQQQQQQVDKYKLGDLEILAQTMLFFAVGHETTATLLSSCGFFLALNPPMQARLYAEVHKAFQEGKGDISYDKLLELEYLDAFVCESLRYFTPTLNFDREASEDVDIVVN</sequence>
<organism evidence="10 11">
    <name type="scientific">Fragariocoptes setiger</name>
    <dbReference type="NCBI Taxonomy" id="1670756"/>
    <lineage>
        <taxon>Eukaryota</taxon>
        <taxon>Metazoa</taxon>
        <taxon>Ecdysozoa</taxon>
        <taxon>Arthropoda</taxon>
        <taxon>Chelicerata</taxon>
        <taxon>Arachnida</taxon>
        <taxon>Acari</taxon>
        <taxon>Acariformes</taxon>
        <taxon>Trombidiformes</taxon>
        <taxon>Prostigmata</taxon>
        <taxon>Eupodina</taxon>
        <taxon>Eriophyoidea</taxon>
        <taxon>Phytoptidae</taxon>
        <taxon>Fragariocoptes</taxon>
    </lineage>
</organism>
<evidence type="ECO:0000256" key="8">
    <source>
        <dbReference type="SAM" id="MobiDB-lite"/>
    </source>
</evidence>
<keyword evidence="11" id="KW-1185">Reference proteome</keyword>
<keyword evidence="9" id="KW-0812">Transmembrane</keyword>
<dbReference type="Pfam" id="PF00067">
    <property type="entry name" value="p450"/>
    <property type="match status" value="2"/>
</dbReference>
<name>A0ABQ7S5U3_9ACAR</name>
<feature type="region of interest" description="Disordered" evidence="8">
    <location>
        <begin position="428"/>
        <end position="462"/>
    </location>
</feature>
<reference evidence="10 11" key="1">
    <citation type="submission" date="2020-10" db="EMBL/GenBank/DDBJ databases">
        <authorList>
            <person name="Klimov P.B."/>
            <person name="Dyachkov S.M."/>
            <person name="Chetverikov P.E."/>
        </authorList>
    </citation>
    <scope>NUCLEOTIDE SEQUENCE [LARGE SCALE GENOMIC DNA]</scope>
    <source>
        <strain evidence="10">BMOC 18-1129-001#AD2665</strain>
        <tissue evidence="10">Entire mites</tissue>
    </source>
</reference>